<organism evidence="2 3">
    <name type="scientific">Legionella brunensis</name>
    <dbReference type="NCBI Taxonomy" id="29422"/>
    <lineage>
        <taxon>Bacteria</taxon>
        <taxon>Pseudomonadati</taxon>
        <taxon>Pseudomonadota</taxon>
        <taxon>Gammaproteobacteria</taxon>
        <taxon>Legionellales</taxon>
        <taxon>Legionellaceae</taxon>
        <taxon>Legionella</taxon>
    </lineage>
</organism>
<dbReference type="RefSeq" id="WP_058442460.1">
    <property type="nucleotide sequence ID" value="NZ_CAAAHU010000013.1"/>
</dbReference>
<dbReference type="EMBL" id="LNXV01000033">
    <property type="protein sequence ID" value="KTC78188.1"/>
    <property type="molecule type" value="Genomic_DNA"/>
</dbReference>
<dbReference type="NCBIfam" id="TIGR00778">
    <property type="entry name" value="ahpD_dom"/>
    <property type="match status" value="1"/>
</dbReference>
<dbReference type="PATRIC" id="fig|29422.6.peg.2643"/>
<evidence type="ECO:0000259" key="1">
    <source>
        <dbReference type="Pfam" id="PF02627"/>
    </source>
</evidence>
<evidence type="ECO:0000313" key="2">
    <source>
        <dbReference type="EMBL" id="KTC78188.1"/>
    </source>
</evidence>
<dbReference type="GO" id="GO:0051920">
    <property type="term" value="F:peroxiredoxin activity"/>
    <property type="evidence" value="ECO:0007669"/>
    <property type="project" value="InterPro"/>
</dbReference>
<dbReference type="InterPro" id="IPR004675">
    <property type="entry name" value="AhpD_core"/>
</dbReference>
<dbReference type="AlphaFoldDB" id="A0A0W0S3Y0"/>
<proteinExistence type="predicted"/>
<dbReference type="PANTHER" id="PTHR33930">
    <property type="entry name" value="ALKYL HYDROPEROXIDE REDUCTASE AHPD"/>
    <property type="match status" value="1"/>
</dbReference>
<evidence type="ECO:0000313" key="3">
    <source>
        <dbReference type="Proteomes" id="UP000054742"/>
    </source>
</evidence>
<comment type="caution">
    <text evidence="2">The sequence shown here is derived from an EMBL/GenBank/DDBJ whole genome shotgun (WGS) entry which is preliminary data.</text>
</comment>
<dbReference type="PANTHER" id="PTHR33930:SF2">
    <property type="entry name" value="BLR3452 PROTEIN"/>
    <property type="match status" value="1"/>
</dbReference>
<keyword evidence="3" id="KW-1185">Reference proteome</keyword>
<reference evidence="2 3" key="1">
    <citation type="submission" date="2015-11" db="EMBL/GenBank/DDBJ databases">
        <title>Genomic analysis of 38 Legionella species identifies large and diverse effector repertoires.</title>
        <authorList>
            <person name="Burstein D."/>
            <person name="Amaro F."/>
            <person name="Zusman T."/>
            <person name="Lifshitz Z."/>
            <person name="Cohen O."/>
            <person name="Gilbert J.A."/>
            <person name="Pupko T."/>
            <person name="Shuman H.A."/>
            <person name="Segal G."/>
        </authorList>
    </citation>
    <scope>NUCLEOTIDE SEQUENCE [LARGE SCALE GENOMIC DNA]</scope>
    <source>
        <strain evidence="2 3">ATCC 43878</strain>
    </source>
</reference>
<dbReference type="InterPro" id="IPR029032">
    <property type="entry name" value="AhpD-like"/>
</dbReference>
<dbReference type="STRING" id="29422.Lbru_2480"/>
<feature type="domain" description="Carboxymuconolactone decarboxylase-like" evidence="1">
    <location>
        <begin position="24"/>
        <end position="107"/>
    </location>
</feature>
<dbReference type="Proteomes" id="UP000054742">
    <property type="component" value="Unassembled WGS sequence"/>
</dbReference>
<sequence>MSHKFNEVTAGISAQLAKMRKEMPEVMAGFSSLAQAATKDGALDKKTKELIAMALAVANHCPGCIGFHSQALAKLQASREELMETLAMAIYMGGGPSLMYAAEALEAFEEFSA</sequence>
<dbReference type="SUPFAM" id="SSF69118">
    <property type="entry name" value="AhpD-like"/>
    <property type="match status" value="1"/>
</dbReference>
<gene>
    <name evidence="2" type="ORF">Lbru_2480</name>
</gene>
<dbReference type="OrthoDB" id="1683318at2"/>
<name>A0A0W0S3Y0_9GAMM</name>
<dbReference type="Gene3D" id="1.20.1290.10">
    <property type="entry name" value="AhpD-like"/>
    <property type="match status" value="1"/>
</dbReference>
<dbReference type="Pfam" id="PF02627">
    <property type="entry name" value="CMD"/>
    <property type="match status" value="1"/>
</dbReference>
<protein>
    <submittedName>
        <fullName evidence="2">Carboxymuconolactone decarboxylase family transporter</fullName>
    </submittedName>
</protein>
<accession>A0A0W0S3Y0</accession>
<dbReference type="InterPro" id="IPR003779">
    <property type="entry name" value="CMD-like"/>
</dbReference>